<sequence length="254" mass="27220">MTETPGHWLRCTRPRPGAGGVLVCFPHAGGSASFFRDWGGALPEFEVHAVRYPGRAERIDEPPPTDLRALARDIAGALAPLGARRLVLFGHSMGAAVALEAALALESGGVPVTHLFASGSRDAPLPEPGPEPEAPPDDEALIRSLVALGGTDAEPAADPLFRELVLPYVRADTEMFHSYDGRVGSPLRCPVTAIAGDRDEDADRRPWSALTRGGFAQHVVPGGHFYLRARPPFALVRTSLDPTTSRRRQSHHGR</sequence>
<evidence type="ECO:0000313" key="5">
    <source>
        <dbReference type="Proteomes" id="UP000272474"/>
    </source>
</evidence>
<evidence type="ECO:0000259" key="3">
    <source>
        <dbReference type="Pfam" id="PF00975"/>
    </source>
</evidence>
<dbReference type="SUPFAM" id="SSF53474">
    <property type="entry name" value="alpha/beta-Hydrolases"/>
    <property type="match status" value="1"/>
</dbReference>
<organism evidence="4 5">
    <name type="scientific">Streptomyces hoynatensis</name>
    <dbReference type="NCBI Taxonomy" id="1141874"/>
    <lineage>
        <taxon>Bacteria</taxon>
        <taxon>Bacillati</taxon>
        <taxon>Actinomycetota</taxon>
        <taxon>Actinomycetes</taxon>
        <taxon>Kitasatosporales</taxon>
        <taxon>Streptomycetaceae</taxon>
        <taxon>Streptomyces</taxon>
    </lineage>
</organism>
<comment type="similarity">
    <text evidence="1">Belongs to the thioesterase family.</text>
</comment>
<accession>A0A3A9Z9F8</accession>
<gene>
    <name evidence="4" type="ORF">D7294_07225</name>
</gene>
<feature type="domain" description="Thioesterase" evidence="3">
    <location>
        <begin position="22"/>
        <end position="229"/>
    </location>
</feature>
<dbReference type="PANTHER" id="PTHR11487">
    <property type="entry name" value="THIOESTERASE"/>
    <property type="match status" value="1"/>
</dbReference>
<dbReference type="Proteomes" id="UP000272474">
    <property type="component" value="Unassembled WGS sequence"/>
</dbReference>
<feature type="region of interest" description="Disordered" evidence="2">
    <location>
        <begin position="118"/>
        <end position="137"/>
    </location>
</feature>
<protein>
    <submittedName>
        <fullName evidence="4">Thioesterase</fullName>
    </submittedName>
</protein>
<dbReference type="EMBL" id="RBAL01000003">
    <property type="protein sequence ID" value="RKN44893.1"/>
    <property type="molecule type" value="Genomic_DNA"/>
</dbReference>
<dbReference type="Gene3D" id="3.40.50.1820">
    <property type="entry name" value="alpha/beta hydrolase"/>
    <property type="match status" value="1"/>
</dbReference>
<comment type="caution">
    <text evidence="4">The sequence shown here is derived from an EMBL/GenBank/DDBJ whole genome shotgun (WGS) entry which is preliminary data.</text>
</comment>
<proteinExistence type="inferred from homology"/>
<reference evidence="4 5" key="1">
    <citation type="journal article" date="2014" name="Int. J. Syst. Evol. Microbiol.">
        <title>Streptomyces hoynatensis sp. nov., isolated from deep marine sediment.</title>
        <authorList>
            <person name="Veyisoglu A."/>
            <person name="Sahin N."/>
        </authorList>
    </citation>
    <scope>NUCLEOTIDE SEQUENCE [LARGE SCALE GENOMIC DNA]</scope>
    <source>
        <strain evidence="4 5">KCTC 29097</strain>
    </source>
</reference>
<evidence type="ECO:0000256" key="1">
    <source>
        <dbReference type="ARBA" id="ARBA00007169"/>
    </source>
</evidence>
<dbReference type="InterPro" id="IPR012223">
    <property type="entry name" value="TEII"/>
</dbReference>
<dbReference type="AlphaFoldDB" id="A0A3A9Z9F8"/>
<dbReference type="GO" id="GO:0008610">
    <property type="term" value="P:lipid biosynthetic process"/>
    <property type="evidence" value="ECO:0007669"/>
    <property type="project" value="TreeGrafter"/>
</dbReference>
<dbReference type="InterPro" id="IPR001031">
    <property type="entry name" value="Thioesterase"/>
</dbReference>
<evidence type="ECO:0000256" key="2">
    <source>
        <dbReference type="SAM" id="MobiDB-lite"/>
    </source>
</evidence>
<dbReference type="RefSeq" id="WP_120676730.1">
    <property type="nucleotide sequence ID" value="NZ_RBAL01000003.1"/>
</dbReference>
<dbReference type="OrthoDB" id="8480037at2"/>
<dbReference type="PANTHER" id="PTHR11487:SF0">
    <property type="entry name" value="S-ACYL FATTY ACID SYNTHASE THIOESTERASE, MEDIUM CHAIN"/>
    <property type="match status" value="1"/>
</dbReference>
<dbReference type="Pfam" id="PF00975">
    <property type="entry name" value="Thioesterase"/>
    <property type="match status" value="1"/>
</dbReference>
<keyword evidence="5" id="KW-1185">Reference proteome</keyword>
<name>A0A3A9Z9F8_9ACTN</name>
<evidence type="ECO:0000313" key="4">
    <source>
        <dbReference type="EMBL" id="RKN44893.1"/>
    </source>
</evidence>
<dbReference type="InterPro" id="IPR029058">
    <property type="entry name" value="AB_hydrolase_fold"/>
</dbReference>